<evidence type="ECO:0000256" key="1">
    <source>
        <dbReference type="SAM" id="MobiDB-lite"/>
    </source>
</evidence>
<reference evidence="2 3" key="1">
    <citation type="journal article" date="2012" name="Genome Biol.">
        <title>Genome and low-iron response of an oceanic diatom adapted to chronic iron limitation.</title>
        <authorList>
            <person name="Lommer M."/>
            <person name="Specht M."/>
            <person name="Roy A.S."/>
            <person name="Kraemer L."/>
            <person name="Andreson R."/>
            <person name="Gutowska M.A."/>
            <person name="Wolf J."/>
            <person name="Bergner S.V."/>
            <person name="Schilhabel M.B."/>
            <person name="Klostermeier U.C."/>
            <person name="Beiko R.G."/>
            <person name="Rosenstiel P."/>
            <person name="Hippler M."/>
            <person name="Laroche J."/>
        </authorList>
    </citation>
    <scope>NUCLEOTIDE SEQUENCE [LARGE SCALE GENOMIC DNA]</scope>
    <source>
        <strain evidence="2 3">CCMP1005</strain>
    </source>
</reference>
<dbReference type="Proteomes" id="UP000266841">
    <property type="component" value="Unassembled WGS sequence"/>
</dbReference>
<organism evidence="2 3">
    <name type="scientific">Thalassiosira oceanica</name>
    <name type="common">Marine diatom</name>
    <dbReference type="NCBI Taxonomy" id="159749"/>
    <lineage>
        <taxon>Eukaryota</taxon>
        <taxon>Sar</taxon>
        <taxon>Stramenopiles</taxon>
        <taxon>Ochrophyta</taxon>
        <taxon>Bacillariophyta</taxon>
        <taxon>Coscinodiscophyceae</taxon>
        <taxon>Thalassiosirophycidae</taxon>
        <taxon>Thalassiosirales</taxon>
        <taxon>Thalassiosiraceae</taxon>
        <taxon>Thalassiosira</taxon>
    </lineage>
</organism>
<keyword evidence="3" id="KW-1185">Reference proteome</keyword>
<dbReference type="AlphaFoldDB" id="K0RL82"/>
<comment type="caution">
    <text evidence="2">The sequence shown here is derived from an EMBL/GenBank/DDBJ whole genome shotgun (WGS) entry which is preliminary data.</text>
</comment>
<protein>
    <submittedName>
        <fullName evidence="2">Uncharacterized protein</fullName>
    </submittedName>
</protein>
<feature type="compositionally biased region" description="Gly residues" evidence="1">
    <location>
        <begin position="45"/>
        <end position="57"/>
    </location>
</feature>
<evidence type="ECO:0000313" key="2">
    <source>
        <dbReference type="EMBL" id="EJK53039.1"/>
    </source>
</evidence>
<evidence type="ECO:0000313" key="3">
    <source>
        <dbReference type="Proteomes" id="UP000266841"/>
    </source>
</evidence>
<proteinExistence type="predicted"/>
<feature type="compositionally biased region" description="Low complexity" evidence="1">
    <location>
        <begin position="27"/>
        <end position="36"/>
    </location>
</feature>
<feature type="compositionally biased region" description="Basic and acidic residues" evidence="1">
    <location>
        <begin position="65"/>
        <end position="83"/>
    </location>
</feature>
<sequence>MPTHGQLFPSPPKCEELCEGSAGAGRSGNAAVGRAASSERARRAGGTGGRTAGGAAGHGCTHVPSPDRPRAGEEDGDPRDGRTKAGGPKLLPGDGDGMDGLATEGRGRGPTSNGRESRARVRNAPPGRTRSGDWRGGRSAPRRGGVARGWRPPDEWERDGDRQAHSGEREVRRPGGAPPWAPGTGIGADRTARADGFHSVKRTLSTGDIRPAAGDATINRTERVSRGVKSAGPVGGVDESARRVAAKSPVECRRRGPKSASAPCPFPPSGVSLRGRRRPQGIGVWTPKLPPGTEAGGAARRRKAKNWPPTAELRRFSASFGANPPGKLPTKNQKPRGPWTGRRQTLGLAAWRREPGTTRTTPSLAPPRCLTEETEANDARAS</sequence>
<feature type="region of interest" description="Disordered" evidence="1">
    <location>
        <begin position="1"/>
        <end position="382"/>
    </location>
</feature>
<accession>K0RL82</accession>
<feature type="compositionally biased region" description="Basic and acidic residues" evidence="1">
    <location>
        <begin position="151"/>
        <end position="173"/>
    </location>
</feature>
<gene>
    <name evidence="2" type="ORF">THAOC_27592</name>
</gene>
<name>K0RL82_THAOC</name>
<dbReference type="EMBL" id="AGNL01038641">
    <property type="protein sequence ID" value="EJK53039.1"/>
    <property type="molecule type" value="Genomic_DNA"/>
</dbReference>